<evidence type="ECO:0008006" key="4">
    <source>
        <dbReference type="Google" id="ProtNLM"/>
    </source>
</evidence>
<comment type="caution">
    <text evidence="2">The sequence shown here is derived from an EMBL/GenBank/DDBJ whole genome shotgun (WGS) entry which is preliminary data.</text>
</comment>
<dbReference type="RefSeq" id="WP_114361740.1">
    <property type="nucleotide sequence ID" value="NZ_QPIX01000001.1"/>
</dbReference>
<evidence type="ECO:0000313" key="3">
    <source>
        <dbReference type="Proteomes" id="UP000252582"/>
    </source>
</evidence>
<keyword evidence="3" id="KW-1185">Reference proteome</keyword>
<gene>
    <name evidence="2" type="ORF">DFR48_101728</name>
</gene>
<sequence length="79" mass="8861">MRLASFGTTITGSRTFRRPLSLAALAAPLGSAATQLRRWQNRRRTERALEGMPLDLRKDIGWPSAGPQERPVRSMRSRA</sequence>
<organism evidence="2 3">
    <name type="scientific">Ciceribacter lividus</name>
    <dbReference type="NCBI Taxonomy" id="1197950"/>
    <lineage>
        <taxon>Bacteria</taxon>
        <taxon>Pseudomonadati</taxon>
        <taxon>Pseudomonadota</taxon>
        <taxon>Alphaproteobacteria</taxon>
        <taxon>Hyphomicrobiales</taxon>
        <taxon>Rhizobiaceae</taxon>
        <taxon>Ciceribacter</taxon>
    </lineage>
</organism>
<dbReference type="EMBL" id="QPIX01000001">
    <property type="protein sequence ID" value="RCW28710.1"/>
    <property type="molecule type" value="Genomic_DNA"/>
</dbReference>
<dbReference type="Proteomes" id="UP000252582">
    <property type="component" value="Unassembled WGS sequence"/>
</dbReference>
<reference evidence="2 3" key="1">
    <citation type="submission" date="2018-07" db="EMBL/GenBank/DDBJ databases">
        <title>Genomic Encyclopedia of Type Strains, Phase IV (KMG-IV): sequencing the most valuable type-strain genomes for metagenomic binning, comparative biology and taxonomic classification.</title>
        <authorList>
            <person name="Goeker M."/>
        </authorList>
    </citation>
    <scope>NUCLEOTIDE SEQUENCE [LARGE SCALE GENOMIC DNA]</scope>
    <source>
        <strain evidence="2 3">DSM 25528</strain>
    </source>
</reference>
<accession>A0A6I7HTF7</accession>
<dbReference type="AlphaFoldDB" id="A0A6I7HTF7"/>
<name>A0A6I7HTF7_9HYPH</name>
<protein>
    <recommendedName>
        <fullName evidence="4">DUF1127 domain-containing protein</fullName>
    </recommendedName>
</protein>
<evidence type="ECO:0000313" key="2">
    <source>
        <dbReference type="EMBL" id="RCW28710.1"/>
    </source>
</evidence>
<feature type="region of interest" description="Disordered" evidence="1">
    <location>
        <begin position="57"/>
        <end position="79"/>
    </location>
</feature>
<evidence type="ECO:0000256" key="1">
    <source>
        <dbReference type="SAM" id="MobiDB-lite"/>
    </source>
</evidence>
<proteinExistence type="predicted"/>